<dbReference type="SUPFAM" id="SSF47216">
    <property type="entry name" value="Proteasome activator"/>
    <property type="match status" value="1"/>
</dbReference>
<gene>
    <name evidence="2" type="ORF">LSCM4_01249</name>
</gene>
<feature type="domain" description="Proteasome activator PA28 C-terminal" evidence="1">
    <location>
        <begin position="69"/>
        <end position="123"/>
    </location>
</feature>
<dbReference type="Gene3D" id="1.20.120.180">
    <property type="entry name" value="Proteasome activator pa28, C-terminal domain"/>
    <property type="match status" value="1"/>
</dbReference>
<sequence>MPPKRGAMAQAIRDAYNEETSLAVVEEWSSKVVADLETRATNARRARQGVLAKPYTPEAAETVPVSVVVSLREFQGQLHDIYRAAETIRTVIACRIPELKAEDNLGVEVQMTVLKMIDSLEGKLLGGSGADKDGGAPGVAGMYATRDYLAARGSVEDKVLGKAGENGKETKSAAPSVLMELQQIDADALLKLELSATQISTQIRSFINTYALNWKKLIQPRSNSCEKNIS</sequence>
<dbReference type="RefSeq" id="XP_067058997.1">
    <property type="nucleotide sequence ID" value="XM_067203306.1"/>
</dbReference>
<keyword evidence="3" id="KW-1185">Reference proteome</keyword>
<dbReference type="KEGG" id="loi:92357240"/>
<evidence type="ECO:0000259" key="1">
    <source>
        <dbReference type="Pfam" id="PF02252"/>
    </source>
</evidence>
<dbReference type="GeneID" id="92357240"/>
<dbReference type="GO" id="GO:0008537">
    <property type="term" value="C:proteasome activator complex"/>
    <property type="evidence" value="ECO:0007669"/>
    <property type="project" value="InterPro"/>
</dbReference>
<dbReference type="Pfam" id="PF02252">
    <property type="entry name" value="PA28_C"/>
    <property type="match status" value="1"/>
</dbReference>
<organism evidence="2 3">
    <name type="scientific">Leishmania orientalis</name>
    <dbReference type="NCBI Taxonomy" id="2249476"/>
    <lineage>
        <taxon>Eukaryota</taxon>
        <taxon>Discoba</taxon>
        <taxon>Euglenozoa</taxon>
        <taxon>Kinetoplastea</taxon>
        <taxon>Metakinetoplastina</taxon>
        <taxon>Trypanosomatida</taxon>
        <taxon>Trypanosomatidae</taxon>
        <taxon>Leishmaniinae</taxon>
        <taxon>Leishmania</taxon>
    </lineage>
</organism>
<dbReference type="Proteomes" id="UP000674143">
    <property type="component" value="Unassembled WGS sequence"/>
</dbReference>
<dbReference type="EMBL" id="JAFHLR010000035">
    <property type="protein sequence ID" value="KAG5466107.1"/>
    <property type="molecule type" value="Genomic_DNA"/>
</dbReference>
<evidence type="ECO:0000313" key="2">
    <source>
        <dbReference type="EMBL" id="KAG5466107.1"/>
    </source>
</evidence>
<dbReference type="InterPro" id="IPR003186">
    <property type="entry name" value="PA28_C"/>
</dbReference>
<dbReference type="InterPro" id="IPR036252">
    <property type="entry name" value="Proteasome_activ_sf"/>
</dbReference>
<dbReference type="InterPro" id="IPR036997">
    <property type="entry name" value="PA28_C_sf"/>
</dbReference>
<reference evidence="3" key="2">
    <citation type="journal article" date="2021" name="Sci. Data">
        <title>Chromosome-scale genome sequencing, assembly and annotation of six genomes from subfamily Leishmaniinae.</title>
        <authorList>
            <person name="Almutairi H."/>
            <person name="Urbaniak M.D."/>
            <person name="Bates M.D."/>
            <person name="Jariyapan N."/>
            <person name="Kwakye-Nuako G."/>
            <person name="Thomaz Soccol V."/>
            <person name="Al-Salem W.S."/>
            <person name="Dillon R.J."/>
            <person name="Bates P.A."/>
            <person name="Gatherer D."/>
        </authorList>
    </citation>
    <scope>NUCLEOTIDE SEQUENCE [LARGE SCALE GENOMIC DNA]</scope>
</reference>
<reference evidence="3" key="1">
    <citation type="journal article" date="2021" name="Microbiol. Resour. Announc.">
        <title>LGAAP: Leishmaniinae Genome Assembly and Annotation Pipeline.</title>
        <authorList>
            <person name="Almutairi H."/>
            <person name="Urbaniak M.D."/>
            <person name="Bates M.D."/>
            <person name="Jariyapan N."/>
            <person name="Kwakye-Nuako G."/>
            <person name="Thomaz-Soccol V."/>
            <person name="Al-Salem W.S."/>
            <person name="Dillon R.J."/>
            <person name="Bates P.A."/>
            <person name="Gatherer D."/>
        </authorList>
    </citation>
    <scope>NUCLEOTIDE SEQUENCE [LARGE SCALE GENOMIC DNA]</scope>
</reference>
<evidence type="ECO:0000313" key="3">
    <source>
        <dbReference type="Proteomes" id="UP000674143"/>
    </source>
</evidence>
<comment type="caution">
    <text evidence="2">The sequence shown here is derived from an EMBL/GenBank/DDBJ whole genome shotgun (WGS) entry which is preliminary data.</text>
</comment>
<dbReference type="AlphaFoldDB" id="A0A836FNP1"/>
<proteinExistence type="predicted"/>
<dbReference type="SMR" id="A0A836FNP1"/>
<accession>A0A836FNP1</accession>
<name>A0A836FNP1_9TRYP</name>
<protein>
    <recommendedName>
        <fullName evidence="1">Proteasome activator PA28 C-terminal domain-containing protein</fullName>
    </recommendedName>
</protein>